<dbReference type="AlphaFoldDB" id="A0A1I3E407"/>
<evidence type="ECO:0000256" key="2">
    <source>
        <dbReference type="ARBA" id="ARBA00006906"/>
    </source>
</evidence>
<dbReference type="STRING" id="1114924.SAMN05216258_103173"/>
<dbReference type="PANTHER" id="PTHR30246:SF1">
    <property type="entry name" value="2-DEHYDRO-3-DEOXY-6-PHOSPHOGALACTONATE ALDOLASE-RELATED"/>
    <property type="match status" value="1"/>
</dbReference>
<proteinExistence type="inferred from homology"/>
<reference evidence="6 7" key="1">
    <citation type="submission" date="2016-10" db="EMBL/GenBank/DDBJ databases">
        <authorList>
            <person name="de Groot N.N."/>
        </authorList>
    </citation>
    <scope>NUCLEOTIDE SEQUENCE [LARGE SCALE GENOMIC DNA]</scope>
    <source>
        <strain evidence="6 7">CGMCC 1.11030</strain>
    </source>
</reference>
<evidence type="ECO:0000256" key="4">
    <source>
        <dbReference type="ARBA" id="ARBA00023239"/>
    </source>
</evidence>
<dbReference type="SUPFAM" id="SSF51569">
    <property type="entry name" value="Aldolase"/>
    <property type="match status" value="1"/>
</dbReference>
<dbReference type="InterPro" id="IPR013785">
    <property type="entry name" value="Aldolase_TIM"/>
</dbReference>
<comment type="similarity">
    <text evidence="2">Belongs to the KHG/KDPG aldolase family.</text>
</comment>
<dbReference type="GO" id="GO:0016829">
    <property type="term" value="F:lyase activity"/>
    <property type="evidence" value="ECO:0007669"/>
    <property type="project" value="UniProtKB-KW"/>
</dbReference>
<comment type="pathway">
    <text evidence="1">Carbohydrate acid metabolism.</text>
</comment>
<gene>
    <name evidence="6" type="ORF">SAMN05216258_103173</name>
</gene>
<dbReference type="OrthoDB" id="7204076at2"/>
<organism evidence="6 7">
    <name type="scientific">Albimonas pacifica</name>
    <dbReference type="NCBI Taxonomy" id="1114924"/>
    <lineage>
        <taxon>Bacteria</taxon>
        <taxon>Pseudomonadati</taxon>
        <taxon>Pseudomonadota</taxon>
        <taxon>Alphaproteobacteria</taxon>
        <taxon>Rhodobacterales</taxon>
        <taxon>Paracoccaceae</taxon>
        <taxon>Albimonas</taxon>
    </lineage>
</organism>
<evidence type="ECO:0000256" key="1">
    <source>
        <dbReference type="ARBA" id="ARBA00004761"/>
    </source>
</evidence>
<dbReference type="PANTHER" id="PTHR30246">
    <property type="entry name" value="2-KETO-3-DEOXY-6-PHOSPHOGLUCONATE ALDOLASE"/>
    <property type="match status" value="1"/>
</dbReference>
<sequence length="211" mass="21315">MTTLDAALDRLPLLAILRGITPPEALPVGKALVDAGFSILEAPLNSPEPYDTIRQLADAHGETCLIGAGTVLTPEQVQRTADAGGRIVVSPNFNAEVVRATKRLGMVSCPGVFTPSEAFAALDAGADCLKIFPGDAITPKFIKAIRAVLPASARIVVTGGVGAANLAEFMAAGADGAGIGSALYKPGRPAAEVGVVAAQLVAAVHAAREAA</sequence>
<evidence type="ECO:0000313" key="7">
    <source>
        <dbReference type="Proteomes" id="UP000199377"/>
    </source>
</evidence>
<dbReference type="NCBIfam" id="NF006600">
    <property type="entry name" value="PRK09140.1"/>
    <property type="match status" value="1"/>
</dbReference>
<keyword evidence="7" id="KW-1185">Reference proteome</keyword>
<evidence type="ECO:0000256" key="3">
    <source>
        <dbReference type="ARBA" id="ARBA00011233"/>
    </source>
</evidence>
<dbReference type="EMBL" id="FOQH01000003">
    <property type="protein sequence ID" value="SFH93695.1"/>
    <property type="molecule type" value="Genomic_DNA"/>
</dbReference>
<evidence type="ECO:0000256" key="5">
    <source>
        <dbReference type="ARBA" id="ARBA00023277"/>
    </source>
</evidence>
<dbReference type="RefSeq" id="WP_092858973.1">
    <property type="nucleotide sequence ID" value="NZ_FOQH01000003.1"/>
</dbReference>
<comment type="subunit">
    <text evidence="3">Homotrimer.</text>
</comment>
<dbReference type="Pfam" id="PF01081">
    <property type="entry name" value="Aldolase"/>
    <property type="match status" value="1"/>
</dbReference>
<dbReference type="Proteomes" id="UP000199377">
    <property type="component" value="Unassembled WGS sequence"/>
</dbReference>
<keyword evidence="5" id="KW-0119">Carbohydrate metabolism</keyword>
<evidence type="ECO:0000313" key="6">
    <source>
        <dbReference type="EMBL" id="SFH93695.1"/>
    </source>
</evidence>
<dbReference type="InterPro" id="IPR000887">
    <property type="entry name" value="Aldlse_KDPG_KHG"/>
</dbReference>
<keyword evidence="4" id="KW-0456">Lyase</keyword>
<dbReference type="CDD" id="cd00452">
    <property type="entry name" value="KDPG_aldolase"/>
    <property type="match status" value="1"/>
</dbReference>
<protein>
    <submittedName>
        <fullName evidence="6">2-keto-3-deoxy-phosphogalactonate aldolase</fullName>
    </submittedName>
</protein>
<name>A0A1I3E407_9RHOB</name>
<accession>A0A1I3E407</accession>
<dbReference type="Gene3D" id="3.20.20.70">
    <property type="entry name" value="Aldolase class I"/>
    <property type="match status" value="1"/>
</dbReference>